<protein>
    <recommendedName>
        <fullName evidence="3">gluconokinase</fullName>
        <ecNumber evidence="3">2.7.1.12</ecNumber>
    </recommendedName>
    <alternativeName>
        <fullName evidence="8">Gluconate kinase</fullName>
    </alternativeName>
</protein>
<evidence type="ECO:0000256" key="8">
    <source>
        <dbReference type="ARBA" id="ARBA00029835"/>
    </source>
</evidence>
<dbReference type="GO" id="GO:0005737">
    <property type="term" value="C:cytoplasm"/>
    <property type="evidence" value="ECO:0007669"/>
    <property type="project" value="TreeGrafter"/>
</dbReference>
<feature type="compositionally biased region" description="Low complexity" evidence="10">
    <location>
        <begin position="285"/>
        <end position="301"/>
    </location>
</feature>
<dbReference type="SUPFAM" id="SSF52540">
    <property type="entry name" value="P-loop containing nucleoside triphosphate hydrolases"/>
    <property type="match status" value="1"/>
</dbReference>
<evidence type="ECO:0000256" key="3">
    <source>
        <dbReference type="ARBA" id="ARBA00012054"/>
    </source>
</evidence>
<dbReference type="InterPro" id="IPR006001">
    <property type="entry name" value="Therm_gnt_kin"/>
</dbReference>
<keyword evidence="4" id="KW-0808">Transferase</keyword>
<name>M9LQM3_PSEA3</name>
<dbReference type="GO" id="GO:1990904">
    <property type="term" value="C:ribonucleoprotein complex"/>
    <property type="evidence" value="ECO:0007669"/>
    <property type="project" value="UniProtKB-KW"/>
</dbReference>
<dbReference type="CDD" id="cd02021">
    <property type="entry name" value="GntK"/>
    <property type="match status" value="1"/>
</dbReference>
<dbReference type="OrthoDB" id="2552308at2759"/>
<gene>
    <name evidence="11" type="ORF">PANT_13d00052</name>
</gene>
<dbReference type="GO" id="GO:0005975">
    <property type="term" value="P:carbohydrate metabolic process"/>
    <property type="evidence" value="ECO:0007669"/>
    <property type="project" value="InterPro"/>
</dbReference>
<sequence length="649" mass="67652">MLQAAAITELLSRLISDDASEVGIVRPHTALLSLVDSSELYAVATKLVEHPPARSAVASILVSTAAAAGTPPPSQLSYTRAAPLTLDERAACLSAIAVTAWRQAAEPSTATSNNGVARSDAGVVVMPGASVSVAKHAARMAGLGGGKPGKELVPLLLESDLGRVLVMPIVPAPTASPSRNEPAHDDVHDDSPAFAEHSKPFMLLTLNASCSAAPSIAPKSPATANATSPALTSSVATLSANNATRSRLRSGGTTPTSARSEHTPTPSRSPVSDHFPAGSTTLPSAPAAGDAETAAAAPEADVASEWDAKQWTALYAQAKALARVLAPSLAQSGAAHDHHDDAAGEGRHSTLVSDDEAEALTLQSEGDAMRGFIFEMPKNGRSVGGSAVQKKEAERGGGLEGSACNHHLLHATMSSVPVLLIVMGTSGSGKSTVGSALAQSLHCPFVDGDDLHPASNVAKMSAGQPLNDTDREPWLRTIRETGRTLALTQTQPETAPVKKLAEVYETSQQTRTSTDEAVDPTANVSDQPTTGAKVAVIACSALKLVYRRLLRGSIQALDNPAATAEEHVQYKDLRTVHVYLDLSRDLLEHRMAARKGHFMKLDMLYSQLDTLQKPTPQEPDVIIVDVQPDTTTDAIIAQAVAQLRSQAII</sequence>
<dbReference type="UniPathway" id="UPA00792"/>
<proteinExistence type="inferred from homology"/>
<organism evidence="11 12">
    <name type="scientific">Pseudozyma antarctica (strain T-34)</name>
    <name type="common">Yeast</name>
    <name type="synonym">Candida antarctica</name>
    <dbReference type="NCBI Taxonomy" id="1151754"/>
    <lineage>
        <taxon>Eukaryota</taxon>
        <taxon>Fungi</taxon>
        <taxon>Dikarya</taxon>
        <taxon>Basidiomycota</taxon>
        <taxon>Ustilaginomycotina</taxon>
        <taxon>Ustilaginomycetes</taxon>
        <taxon>Ustilaginales</taxon>
        <taxon>Ustilaginaceae</taxon>
        <taxon>Moesziomyces</taxon>
    </lineage>
</organism>
<evidence type="ECO:0000256" key="10">
    <source>
        <dbReference type="SAM" id="MobiDB-lite"/>
    </source>
</evidence>
<dbReference type="AlphaFoldDB" id="M9LQM3"/>
<dbReference type="Proteomes" id="UP000011976">
    <property type="component" value="Unassembled WGS sequence"/>
</dbReference>
<keyword evidence="7" id="KW-0067">ATP-binding</keyword>
<accession>M9LQM3</accession>
<evidence type="ECO:0000313" key="11">
    <source>
        <dbReference type="EMBL" id="GAC74901.1"/>
    </source>
</evidence>
<evidence type="ECO:0000256" key="4">
    <source>
        <dbReference type="ARBA" id="ARBA00022679"/>
    </source>
</evidence>
<dbReference type="GO" id="GO:0005524">
    <property type="term" value="F:ATP binding"/>
    <property type="evidence" value="ECO:0007669"/>
    <property type="project" value="UniProtKB-KW"/>
</dbReference>
<dbReference type="Gene3D" id="3.40.50.300">
    <property type="entry name" value="P-loop containing nucleotide triphosphate hydrolases"/>
    <property type="match status" value="1"/>
</dbReference>
<dbReference type="EC" id="2.7.1.12" evidence="3"/>
<dbReference type="Pfam" id="PF01202">
    <property type="entry name" value="SKI"/>
    <property type="match status" value="1"/>
</dbReference>
<feature type="compositionally biased region" description="Basic and acidic residues" evidence="10">
    <location>
        <begin position="335"/>
        <end position="348"/>
    </location>
</feature>
<dbReference type="PANTHER" id="PTHR43442">
    <property type="entry name" value="GLUCONOKINASE-RELATED"/>
    <property type="match status" value="1"/>
</dbReference>
<evidence type="ECO:0000256" key="9">
    <source>
        <dbReference type="ARBA" id="ARBA00048090"/>
    </source>
</evidence>
<evidence type="ECO:0000256" key="5">
    <source>
        <dbReference type="ARBA" id="ARBA00022741"/>
    </source>
</evidence>
<feature type="compositionally biased region" description="Polar residues" evidence="10">
    <location>
        <begin position="239"/>
        <end position="270"/>
    </location>
</feature>
<reference evidence="12" key="1">
    <citation type="journal article" date="2013" name="Genome Announc.">
        <title>Genome sequence of the basidiomycetous yeast Pseudozyma antarctica T-34, a producer of the glycolipid biosurfactants mannosylerythritol lipids.</title>
        <authorList>
            <person name="Morita T."/>
            <person name="Koike H."/>
            <person name="Koyama Y."/>
            <person name="Hagiwara H."/>
            <person name="Ito E."/>
            <person name="Fukuoka T."/>
            <person name="Imura T."/>
            <person name="Machida M."/>
            <person name="Kitamoto D."/>
        </authorList>
    </citation>
    <scope>NUCLEOTIDE SEQUENCE [LARGE SCALE GENOMIC DNA]</scope>
    <source>
        <strain evidence="12">T-34</strain>
    </source>
</reference>
<keyword evidence="6" id="KW-0418">Kinase</keyword>
<feature type="region of interest" description="Disordered" evidence="10">
    <location>
        <begin position="239"/>
        <end position="301"/>
    </location>
</feature>
<comment type="pathway">
    <text evidence="1">Carbohydrate acid metabolism; D-gluconate degradation.</text>
</comment>
<dbReference type="EMBL" id="DF196779">
    <property type="protein sequence ID" value="GAC74901.1"/>
    <property type="molecule type" value="Genomic_DNA"/>
</dbReference>
<keyword evidence="11" id="KW-0687">Ribonucleoprotein</keyword>
<evidence type="ECO:0000313" key="12">
    <source>
        <dbReference type="Proteomes" id="UP000011976"/>
    </source>
</evidence>
<evidence type="ECO:0000256" key="2">
    <source>
        <dbReference type="ARBA" id="ARBA00008420"/>
    </source>
</evidence>
<comment type="similarity">
    <text evidence="2">Belongs to the gluconokinase GntK/GntV family.</text>
</comment>
<dbReference type="PANTHER" id="PTHR43442:SF3">
    <property type="entry name" value="GLUCONOKINASE-RELATED"/>
    <property type="match status" value="1"/>
</dbReference>
<dbReference type="STRING" id="1151754.M9LQM3"/>
<evidence type="ECO:0000256" key="6">
    <source>
        <dbReference type="ARBA" id="ARBA00022777"/>
    </source>
</evidence>
<feature type="region of interest" description="Disordered" evidence="10">
    <location>
        <begin position="332"/>
        <end position="351"/>
    </location>
</feature>
<comment type="catalytic activity">
    <reaction evidence="9">
        <text>D-gluconate + ATP = 6-phospho-D-gluconate + ADP + H(+)</text>
        <dbReference type="Rhea" id="RHEA:19433"/>
        <dbReference type="ChEBI" id="CHEBI:15378"/>
        <dbReference type="ChEBI" id="CHEBI:18391"/>
        <dbReference type="ChEBI" id="CHEBI:30616"/>
        <dbReference type="ChEBI" id="CHEBI:58759"/>
        <dbReference type="ChEBI" id="CHEBI:456216"/>
        <dbReference type="EC" id="2.7.1.12"/>
    </reaction>
</comment>
<feature type="region of interest" description="Disordered" evidence="10">
    <location>
        <begin position="508"/>
        <end position="527"/>
    </location>
</feature>
<keyword evidence="5" id="KW-0547">Nucleotide-binding</keyword>
<dbReference type="GO" id="GO:0046316">
    <property type="term" value="F:gluconokinase activity"/>
    <property type="evidence" value="ECO:0007669"/>
    <property type="project" value="UniProtKB-EC"/>
</dbReference>
<evidence type="ECO:0000256" key="7">
    <source>
        <dbReference type="ARBA" id="ARBA00022840"/>
    </source>
</evidence>
<dbReference type="InterPro" id="IPR027417">
    <property type="entry name" value="P-loop_NTPase"/>
</dbReference>
<dbReference type="InterPro" id="IPR031322">
    <property type="entry name" value="Shikimate/glucono_kinase"/>
</dbReference>
<evidence type="ECO:0000256" key="1">
    <source>
        <dbReference type="ARBA" id="ARBA00004875"/>
    </source>
</evidence>